<dbReference type="InterPro" id="IPR038222">
    <property type="entry name" value="DHHA2_dom_sf"/>
</dbReference>
<evidence type="ECO:0000313" key="1">
    <source>
        <dbReference type="EMBL" id="KAK8841716.1"/>
    </source>
</evidence>
<comment type="caution">
    <text evidence="1">The sequence shown here is derived from an EMBL/GenBank/DDBJ whole genome shotgun (WGS) entry which is preliminary data.</text>
</comment>
<proteinExistence type="predicted"/>
<dbReference type="EMBL" id="JAPFFF010000040">
    <property type="protein sequence ID" value="KAK8841716.1"/>
    <property type="molecule type" value="Genomic_DNA"/>
</dbReference>
<dbReference type="Proteomes" id="UP001470230">
    <property type="component" value="Unassembled WGS sequence"/>
</dbReference>
<name>A0ABR2H793_9EUKA</name>
<accession>A0ABR2H793</accession>
<keyword evidence="2" id="KW-1185">Reference proteome</keyword>
<dbReference type="SUPFAM" id="SSF64182">
    <property type="entry name" value="DHH phosphoesterases"/>
    <property type="match status" value="1"/>
</dbReference>
<dbReference type="Gene3D" id="3.10.310.20">
    <property type="entry name" value="DHHA2 domain"/>
    <property type="match status" value="1"/>
</dbReference>
<reference evidence="1 2" key="1">
    <citation type="submission" date="2024-04" db="EMBL/GenBank/DDBJ databases">
        <title>Tritrichomonas musculus Genome.</title>
        <authorList>
            <person name="Alves-Ferreira E."/>
            <person name="Grigg M."/>
            <person name="Lorenzi H."/>
            <person name="Galac M."/>
        </authorList>
    </citation>
    <scope>NUCLEOTIDE SEQUENCE [LARGE SCALE GENOMIC DNA]</scope>
    <source>
        <strain evidence="1 2">EAF2021</strain>
    </source>
</reference>
<evidence type="ECO:0000313" key="2">
    <source>
        <dbReference type="Proteomes" id="UP001470230"/>
    </source>
</evidence>
<sequence length="131" mass="15115">MDNEPLGSTCTLDYGQYRKNEVDIDKETAHVLYSGIINDTVILKSPTATQRDHKWLKVLDDVRKEHNPQLAMIVITNIILEDSIMLSTDFPEKEKNIQYQKMSDHQFFCPGVLSRKIQILPEVIRAITNEN</sequence>
<protein>
    <submittedName>
        <fullName evidence="1">Uncharacterized protein</fullName>
    </submittedName>
</protein>
<gene>
    <name evidence="1" type="ORF">M9Y10_026660</name>
</gene>
<dbReference type="InterPro" id="IPR038763">
    <property type="entry name" value="DHH_sf"/>
</dbReference>
<organism evidence="1 2">
    <name type="scientific">Tritrichomonas musculus</name>
    <dbReference type="NCBI Taxonomy" id="1915356"/>
    <lineage>
        <taxon>Eukaryota</taxon>
        <taxon>Metamonada</taxon>
        <taxon>Parabasalia</taxon>
        <taxon>Tritrichomonadida</taxon>
        <taxon>Tritrichomonadidae</taxon>
        <taxon>Tritrichomonas</taxon>
    </lineage>
</organism>